<evidence type="ECO:0000256" key="3">
    <source>
        <dbReference type="ARBA" id="ARBA00005182"/>
    </source>
</evidence>
<evidence type="ECO:0000256" key="11">
    <source>
        <dbReference type="ARBA" id="ARBA00022841"/>
    </source>
</evidence>
<dbReference type="Pfam" id="PF16822">
    <property type="entry name" value="ALGX"/>
    <property type="match status" value="1"/>
</dbReference>
<keyword evidence="17" id="KW-1185">Reference proteome</keyword>
<dbReference type="InterPro" id="IPR031811">
    <property type="entry name" value="ALGX/ALGJ_SGNH-like"/>
</dbReference>
<gene>
    <name evidence="16" type="ORF">H7995_01805</name>
</gene>
<protein>
    <recommendedName>
        <fullName evidence="5">Probable alginate O-acetylase AlgJ</fullName>
    </recommendedName>
    <alternativeName>
        <fullName evidence="14">Alginate biosynthesis protein AlgJ</fullName>
    </alternativeName>
</protein>
<organism evidence="16 17">
    <name type="scientific">Pseudomonas kielensis</name>
    <dbReference type="NCBI Taxonomy" id="2762577"/>
    <lineage>
        <taxon>Bacteria</taxon>
        <taxon>Pseudomonadati</taxon>
        <taxon>Pseudomonadota</taxon>
        <taxon>Gammaproteobacteria</taxon>
        <taxon>Pseudomonadales</taxon>
        <taxon>Pseudomonadaceae</taxon>
        <taxon>Pseudomonas</taxon>
    </lineage>
</organism>
<evidence type="ECO:0000256" key="12">
    <source>
        <dbReference type="ARBA" id="ARBA00023136"/>
    </source>
</evidence>
<keyword evidence="12" id="KW-0472">Membrane</keyword>
<evidence type="ECO:0000313" key="17">
    <source>
        <dbReference type="Proteomes" id="UP000526003"/>
    </source>
</evidence>
<evidence type="ECO:0000256" key="9">
    <source>
        <dbReference type="ARBA" id="ARBA00022729"/>
    </source>
</evidence>
<evidence type="ECO:0000256" key="5">
    <source>
        <dbReference type="ARBA" id="ARBA00016086"/>
    </source>
</evidence>
<evidence type="ECO:0000313" key="16">
    <source>
        <dbReference type="EMBL" id="MBC2688529.1"/>
    </source>
</evidence>
<proteinExistence type="inferred from homology"/>
<evidence type="ECO:0000256" key="1">
    <source>
        <dbReference type="ARBA" id="ARBA00004418"/>
    </source>
</evidence>
<sequence>MNRTLNLLYSLLFGSLLLVLCLWSLRAVFGFSSASETSVLDGKMAQAFEKHYDAEFPVKQLGTNLWALASLTLFGEGRQGVVIGQDGWLFSDEEFKPASKPDQLQDNWQLVNAVRAEFERRGVTLVLALLPAKARLYPEHLDDERPALAQQSLYPKVLDMMRQAGLNGPDLLPALQQAKVQEPVFLRTDSHWTPFGAEVAARSLAEHLARQDIWQHGDQAFVTEAVASREHKGDLLSFLPLEPYFADLQPPAERLLPRLTRAAEGPEASAEDALFADAQPSIALVGTSYSANPNWNFAGALKQALGSDLLNYAEEGKGPLVPMLNLLRQGDKELAGLRLVIWEFPERYLMLPSDLSGFDAAWLAQLHNGVEPVSRALHTATSTSTEPVLQF</sequence>
<dbReference type="EMBL" id="JACMYG010000002">
    <property type="protein sequence ID" value="MBC2688529.1"/>
    <property type="molecule type" value="Genomic_DNA"/>
</dbReference>
<feature type="domain" description="AlgX/AlgJ SGNH hydrolase-like" evidence="15">
    <location>
        <begin position="81"/>
        <end position="346"/>
    </location>
</feature>
<dbReference type="GO" id="GO:0005886">
    <property type="term" value="C:plasma membrane"/>
    <property type="evidence" value="ECO:0007669"/>
    <property type="project" value="UniProtKB-SubCell"/>
</dbReference>
<comment type="caution">
    <text evidence="16">The sequence shown here is derived from an EMBL/GenBank/DDBJ whole genome shotgun (WGS) entry which is preliminary data.</text>
</comment>
<evidence type="ECO:0000256" key="4">
    <source>
        <dbReference type="ARBA" id="ARBA00006038"/>
    </source>
</evidence>
<keyword evidence="8 16" id="KW-0808">Transferase</keyword>
<keyword evidence="10" id="KW-0574">Periplasm</keyword>
<keyword evidence="13" id="KW-0012">Acyltransferase</keyword>
<dbReference type="RefSeq" id="WP_166591091.1">
    <property type="nucleotide sequence ID" value="NZ_CP090311.1"/>
</dbReference>
<comment type="similarity">
    <text evidence="4">Belongs to the AlgJ family.</text>
</comment>
<dbReference type="GO" id="GO:0042597">
    <property type="term" value="C:periplasmic space"/>
    <property type="evidence" value="ECO:0007669"/>
    <property type="project" value="UniProtKB-SubCell"/>
</dbReference>
<evidence type="ECO:0000256" key="10">
    <source>
        <dbReference type="ARBA" id="ARBA00022764"/>
    </source>
</evidence>
<dbReference type="Proteomes" id="UP000526003">
    <property type="component" value="Unassembled WGS sequence"/>
</dbReference>
<comment type="subcellular location">
    <subcellularLocation>
        <location evidence="2">Cell inner membrane</location>
        <topology evidence="2">Peripheral membrane protein</topology>
        <orientation evidence="2">Periplasmic side</orientation>
    </subcellularLocation>
    <subcellularLocation>
        <location evidence="1">Periplasm</location>
    </subcellularLocation>
</comment>
<dbReference type="AlphaFoldDB" id="A0A7X1G9V7"/>
<dbReference type="GO" id="GO:0042121">
    <property type="term" value="P:alginic acid biosynthetic process"/>
    <property type="evidence" value="ECO:0007669"/>
    <property type="project" value="UniProtKB-UniPathway"/>
</dbReference>
<dbReference type="UniPathway" id="UPA00286"/>
<keyword evidence="6" id="KW-1003">Cell membrane</keyword>
<keyword evidence="9" id="KW-0732">Signal</keyword>
<evidence type="ECO:0000256" key="7">
    <source>
        <dbReference type="ARBA" id="ARBA00022519"/>
    </source>
</evidence>
<keyword evidence="11" id="KW-0016">Alginate biosynthesis</keyword>
<evidence type="ECO:0000256" key="2">
    <source>
        <dbReference type="ARBA" id="ARBA00004587"/>
    </source>
</evidence>
<evidence type="ECO:0000256" key="6">
    <source>
        <dbReference type="ARBA" id="ARBA00022475"/>
    </source>
</evidence>
<dbReference type="InterPro" id="IPR034657">
    <property type="entry name" value="AlgJ"/>
</dbReference>
<keyword evidence="7" id="KW-0997">Cell inner membrane</keyword>
<evidence type="ECO:0000256" key="14">
    <source>
        <dbReference type="ARBA" id="ARBA00031031"/>
    </source>
</evidence>
<evidence type="ECO:0000259" key="15">
    <source>
        <dbReference type="Pfam" id="PF16822"/>
    </source>
</evidence>
<dbReference type="CDD" id="cd14442">
    <property type="entry name" value="AlgJ_like"/>
    <property type="match status" value="1"/>
</dbReference>
<name>A0A7X1G9V7_9PSED</name>
<dbReference type="GO" id="GO:0016746">
    <property type="term" value="F:acyltransferase activity"/>
    <property type="evidence" value="ECO:0007669"/>
    <property type="project" value="UniProtKB-KW"/>
</dbReference>
<reference evidence="16 17" key="1">
    <citation type="submission" date="2020-08" db="EMBL/GenBank/DDBJ databases">
        <title>Pseudomonas sp. nov.</title>
        <authorList>
            <person name="Gieschler S."/>
            <person name="Fiedler G."/>
            <person name="Brinks E."/>
            <person name="Boehnlein C."/>
            <person name="Franz C.M.A.P."/>
            <person name="Kabisch J."/>
        </authorList>
    </citation>
    <scope>NUCLEOTIDE SEQUENCE [LARGE SCALE GENOMIC DNA]</scope>
    <source>
        <strain evidence="16 17">MBT-1</strain>
    </source>
</reference>
<accession>A0A7X1G9V7</accession>
<evidence type="ECO:0000256" key="8">
    <source>
        <dbReference type="ARBA" id="ARBA00022679"/>
    </source>
</evidence>
<evidence type="ECO:0000256" key="13">
    <source>
        <dbReference type="ARBA" id="ARBA00023315"/>
    </source>
</evidence>
<comment type="pathway">
    <text evidence="3">Glycan biosynthesis; alginate biosynthesis.</text>
</comment>